<feature type="transmembrane region" description="Helical" evidence="1">
    <location>
        <begin position="182"/>
        <end position="201"/>
    </location>
</feature>
<sequence length="510" mass="55511">MATERFRWWLGFAVLAIMGAARAATPTERDPFWSARAGLETLDGTPLARPDTWSWSAEGLWYPNSPAWNVVLGLAWEGLGFWGLFWVAFATTTALIGLAMYIAKCAGARALPTFFAFVPLLFAASAGLSARATVMIQILIFLSVLFAWWWGSRAASRSIAQSLVVVGATGFALSFAGNWIHLSFMMLAAAVAVMWAVAWWATPGLDALRRLGLIGVGTIGLFAGCVFSPYGIGLTLERSRAVSEICVGLISEWMSLPTMLGHEGGWIWLPITVVTLIAAGATVAWFVRLLRAVGRFDARIRLIAPLLVLALPAIVYGTGMLRFLTLGTLVILPAVAAATTAFVDRVRRAQRQGLGFWSSKRMLRYTSGRFWTDVLVVVAVAFSVLAIIIPSGARPPEYHVIAQLPRGCLLWSDARIAGPTIVSRPDVKVWIDGRVDFYGREHVLEFLRIRDGITPVPADATCAIVKAEPRNADLVSSFDESGDWVRAATANDFVLWVRPDLDGLTPGSER</sequence>
<feature type="chain" id="PRO_5038556057" description="Glycosyltransferase RgtA/B/C/D-like domain-containing protein" evidence="2">
    <location>
        <begin position="24"/>
        <end position="510"/>
    </location>
</feature>
<protein>
    <recommendedName>
        <fullName evidence="5">Glycosyltransferase RgtA/B/C/D-like domain-containing protein</fullName>
    </recommendedName>
</protein>
<dbReference type="RefSeq" id="WP_155842345.1">
    <property type="nucleotide sequence ID" value="NZ_BSEZ01000018.1"/>
</dbReference>
<feature type="transmembrane region" description="Helical" evidence="1">
    <location>
        <begin position="158"/>
        <end position="176"/>
    </location>
</feature>
<feature type="transmembrane region" description="Helical" evidence="1">
    <location>
        <begin position="370"/>
        <end position="389"/>
    </location>
</feature>
<feature type="transmembrane region" description="Helical" evidence="1">
    <location>
        <begin position="266"/>
        <end position="287"/>
    </location>
</feature>
<evidence type="ECO:0000313" key="3">
    <source>
        <dbReference type="EMBL" id="MUN07426.1"/>
    </source>
</evidence>
<feature type="transmembrane region" description="Helical" evidence="1">
    <location>
        <begin position="299"/>
        <end position="317"/>
    </location>
</feature>
<keyword evidence="1" id="KW-0812">Transmembrane</keyword>
<keyword evidence="2" id="KW-0732">Signal</keyword>
<feature type="transmembrane region" description="Helical" evidence="1">
    <location>
        <begin position="323"/>
        <end position="343"/>
    </location>
</feature>
<keyword evidence="1" id="KW-0472">Membrane</keyword>
<evidence type="ECO:0000256" key="2">
    <source>
        <dbReference type="SAM" id="SignalP"/>
    </source>
</evidence>
<name>A0A7C9HHY3_9MICO</name>
<keyword evidence="1" id="KW-1133">Transmembrane helix</keyword>
<feature type="signal peptide" evidence="2">
    <location>
        <begin position="1"/>
        <end position="23"/>
    </location>
</feature>
<dbReference type="AlphaFoldDB" id="A0A7C9HHY3"/>
<dbReference type="Proteomes" id="UP000480122">
    <property type="component" value="Unassembled WGS sequence"/>
</dbReference>
<proteinExistence type="predicted"/>
<evidence type="ECO:0000313" key="4">
    <source>
        <dbReference type="Proteomes" id="UP000480122"/>
    </source>
</evidence>
<evidence type="ECO:0008006" key="5">
    <source>
        <dbReference type="Google" id="ProtNLM"/>
    </source>
</evidence>
<feature type="transmembrane region" description="Helical" evidence="1">
    <location>
        <begin position="134"/>
        <end position="151"/>
    </location>
</feature>
<keyword evidence="4" id="KW-1185">Reference proteome</keyword>
<organism evidence="3 4">
    <name type="scientific">Agromyces luteolus</name>
    <dbReference type="NCBI Taxonomy" id="88373"/>
    <lineage>
        <taxon>Bacteria</taxon>
        <taxon>Bacillati</taxon>
        <taxon>Actinomycetota</taxon>
        <taxon>Actinomycetes</taxon>
        <taxon>Micrococcales</taxon>
        <taxon>Microbacteriaceae</taxon>
        <taxon>Agromyces</taxon>
    </lineage>
</organism>
<feature type="transmembrane region" description="Helical" evidence="1">
    <location>
        <begin position="213"/>
        <end position="232"/>
    </location>
</feature>
<reference evidence="3 4" key="1">
    <citation type="submission" date="2019-11" db="EMBL/GenBank/DDBJ databases">
        <title>Agromyces kandeliae sp. nov., isolated from mangrove soil.</title>
        <authorList>
            <person name="Wang R."/>
        </authorList>
    </citation>
    <scope>NUCLEOTIDE SEQUENCE [LARGE SCALE GENOMIC DNA]</scope>
    <source>
        <strain evidence="3 4">JCM 11431</strain>
    </source>
</reference>
<feature type="transmembrane region" description="Helical" evidence="1">
    <location>
        <begin position="79"/>
        <end position="103"/>
    </location>
</feature>
<feature type="transmembrane region" description="Helical" evidence="1">
    <location>
        <begin position="110"/>
        <end position="128"/>
    </location>
</feature>
<dbReference type="OrthoDB" id="5000585at2"/>
<accession>A0A7C9HHY3</accession>
<comment type="caution">
    <text evidence="3">The sequence shown here is derived from an EMBL/GenBank/DDBJ whole genome shotgun (WGS) entry which is preliminary data.</text>
</comment>
<evidence type="ECO:0000256" key="1">
    <source>
        <dbReference type="SAM" id="Phobius"/>
    </source>
</evidence>
<dbReference type="EMBL" id="WODA01000018">
    <property type="protein sequence ID" value="MUN07426.1"/>
    <property type="molecule type" value="Genomic_DNA"/>
</dbReference>
<gene>
    <name evidence="3" type="ORF">GLX25_09900</name>
</gene>